<dbReference type="InterPro" id="IPR050834">
    <property type="entry name" value="Glycosyltransf_2"/>
</dbReference>
<dbReference type="CDD" id="cd00761">
    <property type="entry name" value="Glyco_tranf_GTA_type"/>
    <property type="match status" value="1"/>
</dbReference>
<name>A0A9D1VRM2_9BACT</name>
<keyword evidence="4" id="KW-0472">Membrane</keyword>
<dbReference type="Proteomes" id="UP000824246">
    <property type="component" value="Unassembled WGS sequence"/>
</dbReference>
<evidence type="ECO:0000259" key="5">
    <source>
        <dbReference type="Pfam" id="PF00535"/>
    </source>
</evidence>
<proteinExistence type="inferred from homology"/>
<dbReference type="InterPro" id="IPR029044">
    <property type="entry name" value="Nucleotide-diphossugar_trans"/>
</dbReference>
<keyword evidence="4" id="KW-1133">Transmembrane helix</keyword>
<dbReference type="PANTHER" id="PTHR43685">
    <property type="entry name" value="GLYCOSYLTRANSFERASE"/>
    <property type="match status" value="1"/>
</dbReference>
<dbReference type="PANTHER" id="PTHR43685:SF5">
    <property type="entry name" value="GLYCOSYLTRANSFERASE EPSE-RELATED"/>
    <property type="match status" value="1"/>
</dbReference>
<evidence type="ECO:0000256" key="3">
    <source>
        <dbReference type="ARBA" id="ARBA00022679"/>
    </source>
</evidence>
<dbReference type="InterPro" id="IPR001173">
    <property type="entry name" value="Glyco_trans_2-like"/>
</dbReference>
<keyword evidence="3" id="KW-0808">Transferase</keyword>
<evidence type="ECO:0000313" key="7">
    <source>
        <dbReference type="Proteomes" id="UP000824246"/>
    </source>
</evidence>
<keyword evidence="4" id="KW-0812">Transmembrane</keyword>
<dbReference type="GO" id="GO:0016757">
    <property type="term" value="F:glycosyltransferase activity"/>
    <property type="evidence" value="ECO:0007669"/>
    <property type="project" value="UniProtKB-KW"/>
</dbReference>
<dbReference type="Gene3D" id="3.90.550.10">
    <property type="entry name" value="Spore Coat Polysaccharide Biosynthesis Protein SpsA, Chain A"/>
    <property type="match status" value="1"/>
</dbReference>
<protein>
    <submittedName>
        <fullName evidence="6">Glycosyltransferase</fullName>
    </submittedName>
</protein>
<dbReference type="Pfam" id="PF00535">
    <property type="entry name" value="Glycos_transf_2"/>
    <property type="match status" value="1"/>
</dbReference>
<gene>
    <name evidence="6" type="ORF">H9982_05550</name>
</gene>
<reference evidence="6" key="1">
    <citation type="journal article" date="2021" name="PeerJ">
        <title>Extensive microbial diversity within the chicken gut microbiome revealed by metagenomics and culture.</title>
        <authorList>
            <person name="Gilroy R."/>
            <person name="Ravi A."/>
            <person name="Getino M."/>
            <person name="Pursley I."/>
            <person name="Horton D.L."/>
            <person name="Alikhan N.F."/>
            <person name="Baker D."/>
            <person name="Gharbi K."/>
            <person name="Hall N."/>
            <person name="Watson M."/>
            <person name="Adriaenssens E.M."/>
            <person name="Foster-Nyarko E."/>
            <person name="Jarju S."/>
            <person name="Secka A."/>
            <person name="Antonio M."/>
            <person name="Oren A."/>
            <person name="Chaudhuri R.R."/>
            <person name="La Ragione R."/>
            <person name="Hildebrand F."/>
            <person name="Pallen M.J."/>
        </authorList>
    </citation>
    <scope>NUCLEOTIDE SEQUENCE</scope>
    <source>
        <strain evidence="6">ChiHjej12B11-16260</strain>
    </source>
</reference>
<feature type="domain" description="Glycosyltransferase 2-like" evidence="5">
    <location>
        <begin position="17"/>
        <end position="173"/>
    </location>
</feature>
<dbReference type="AlphaFoldDB" id="A0A9D1VRM2"/>
<evidence type="ECO:0000256" key="4">
    <source>
        <dbReference type="SAM" id="Phobius"/>
    </source>
</evidence>
<accession>A0A9D1VRM2</accession>
<feature type="transmembrane region" description="Helical" evidence="4">
    <location>
        <begin position="252"/>
        <end position="270"/>
    </location>
</feature>
<dbReference type="EMBL" id="DXFB01000145">
    <property type="protein sequence ID" value="HIX45666.1"/>
    <property type="molecule type" value="Genomic_DNA"/>
</dbReference>
<reference evidence="6" key="2">
    <citation type="submission" date="2021-04" db="EMBL/GenBank/DDBJ databases">
        <authorList>
            <person name="Gilroy R."/>
        </authorList>
    </citation>
    <scope>NUCLEOTIDE SEQUENCE</scope>
    <source>
        <strain evidence="6">ChiHjej12B11-16260</strain>
    </source>
</reference>
<comment type="caution">
    <text evidence="6">The sequence shown here is derived from an EMBL/GenBank/DDBJ whole genome shotgun (WGS) entry which is preliminary data.</text>
</comment>
<evidence type="ECO:0000256" key="2">
    <source>
        <dbReference type="ARBA" id="ARBA00022676"/>
    </source>
</evidence>
<evidence type="ECO:0000256" key="1">
    <source>
        <dbReference type="ARBA" id="ARBA00006739"/>
    </source>
</evidence>
<organism evidence="6 7">
    <name type="scientific">Candidatus Barnesiella excrementipullorum</name>
    <dbReference type="NCBI Taxonomy" id="2838479"/>
    <lineage>
        <taxon>Bacteria</taxon>
        <taxon>Pseudomonadati</taxon>
        <taxon>Bacteroidota</taxon>
        <taxon>Bacteroidia</taxon>
        <taxon>Bacteroidales</taxon>
        <taxon>Barnesiellaceae</taxon>
        <taxon>Barnesiella</taxon>
    </lineage>
</organism>
<comment type="similarity">
    <text evidence="1">Belongs to the glycosyltransferase 2 family.</text>
</comment>
<evidence type="ECO:0000313" key="6">
    <source>
        <dbReference type="EMBL" id="HIX45666.1"/>
    </source>
</evidence>
<dbReference type="SUPFAM" id="SSF53448">
    <property type="entry name" value="Nucleotide-diphospho-sugar transferases"/>
    <property type="match status" value="1"/>
</dbReference>
<sequence length="279" mass="32104">MLTKVGKDSTQTAPKVSVVMGIYNCARTLRDAIESVLHQSYGDWELILCDDCSTDDTYRIAQEFERKDSRIKLLRNAENMGCNIVLNRCIAAARGEYIAIMDSDDESLSLRLACETEFLDAHPQYALVASAASFFDDEGDFGILRKKEIPDIKDFAYSIPHLHATCMIRRDALTAIGGYGSHRRMTRVEDYYMLARLYAAGYRGYNLQEVLYRICDNAASYKRRTWQNRMNEVYTFGAAHKLLKLPFYSRIALLRPVLVGIMPNFLYHLLHRKVRLRQK</sequence>
<keyword evidence="2" id="KW-0328">Glycosyltransferase</keyword>